<dbReference type="GO" id="GO:0050660">
    <property type="term" value="F:flavin adenine dinucleotide binding"/>
    <property type="evidence" value="ECO:0007669"/>
    <property type="project" value="TreeGrafter"/>
</dbReference>
<accession>A0A1N6FJV7</accession>
<feature type="binding site" evidence="5">
    <location>
        <position position="311"/>
    </location>
    <ligand>
        <name>FAD</name>
        <dbReference type="ChEBI" id="CHEBI:57692"/>
    </ligand>
</feature>
<evidence type="ECO:0000256" key="3">
    <source>
        <dbReference type="ARBA" id="ARBA00022827"/>
    </source>
</evidence>
<dbReference type="PRINTS" id="PR00368">
    <property type="entry name" value="FADPNR"/>
</dbReference>
<feature type="active site" description="Proton acceptor" evidence="4">
    <location>
        <position position="444"/>
    </location>
</feature>
<evidence type="ECO:0000256" key="2">
    <source>
        <dbReference type="ARBA" id="ARBA00022630"/>
    </source>
</evidence>
<evidence type="ECO:0000256" key="6">
    <source>
        <dbReference type="PIRSR" id="PIRSR000350-4"/>
    </source>
</evidence>
<keyword evidence="2" id="KW-0285">Flavoprotein</keyword>
<dbReference type="STRING" id="226505.SAMN05444394_2501"/>
<keyword evidence="9" id="KW-0670">Pyruvate</keyword>
<sequence>MKDAKKQTFDAIIIGSGQAGNPLAFALAEQNLNVALVEKGKFGGTCVNTGCTPTKAYVASARRAWEIKNASDLGIPNPKLDKIDLQKVKERKDKIVAVSHNGLVQGIRKEKWINTFQAKGYFLDPTTIQAGSAILTAPKIFINVGTRPRIPDGFEDVNYLTNESLLELEELPDHLVIIGGSYIGLEFAQIFRRLGSKVTIIEMSDRLISKEDPDISDRMRKILESEGINVLCNSHCLEGKNNPNGGLTVLMNCGGEKKQALGSHLLLATGRKSNIDLINPLAAGLEVDEKGFMQVNDLLETSVKGIYALGDCNGKGVFTHTSYHDFEVLKNQLFGNKARKVSDRILNYALYTDPPLGRAGMNISQAKKSNKKILYAEMEMSQINRAREKDETKGKMEVIVDASTEQILGATVLGIGGDEIIGVFLTAMYSKMSYKTLMNSVQTHPTVTELIPTLLQQVKPLKSES</sequence>
<dbReference type="GO" id="GO:0003955">
    <property type="term" value="F:NAD(P)H dehydrogenase (quinone) activity"/>
    <property type="evidence" value="ECO:0007669"/>
    <property type="project" value="TreeGrafter"/>
</dbReference>
<feature type="domain" description="FAD/NAD(P)-binding" evidence="8">
    <location>
        <begin position="10"/>
        <end position="316"/>
    </location>
</feature>
<feature type="binding site" evidence="5">
    <location>
        <position position="55"/>
    </location>
    <ligand>
        <name>FAD</name>
        <dbReference type="ChEBI" id="CHEBI:57692"/>
    </ligand>
</feature>
<dbReference type="RefSeq" id="WP_074225334.1">
    <property type="nucleotide sequence ID" value="NZ_FSRC01000002.1"/>
</dbReference>
<dbReference type="Pfam" id="PF07992">
    <property type="entry name" value="Pyr_redox_2"/>
    <property type="match status" value="1"/>
</dbReference>
<evidence type="ECO:0000256" key="4">
    <source>
        <dbReference type="PIRSR" id="PIRSR000350-2"/>
    </source>
</evidence>
<protein>
    <submittedName>
        <fullName evidence="9">Pyruvate/2-oxoglutarate dehydrogenase complex, dihydrolipoamide dehydrogenase (E3) component</fullName>
    </submittedName>
</protein>
<dbReference type="PANTHER" id="PTHR43014:SF2">
    <property type="entry name" value="MERCURIC REDUCTASE"/>
    <property type="match status" value="1"/>
</dbReference>
<dbReference type="Gene3D" id="3.50.50.60">
    <property type="entry name" value="FAD/NAD(P)-binding domain"/>
    <property type="match status" value="2"/>
</dbReference>
<feature type="binding site" evidence="5">
    <location>
        <begin position="179"/>
        <end position="186"/>
    </location>
    <ligand>
        <name>NAD(+)</name>
        <dbReference type="ChEBI" id="CHEBI:57540"/>
    </ligand>
</feature>
<evidence type="ECO:0000259" key="8">
    <source>
        <dbReference type="Pfam" id="PF07992"/>
    </source>
</evidence>
<keyword evidence="3 5" id="KW-0274">FAD</keyword>
<dbReference type="SUPFAM" id="SSF55424">
    <property type="entry name" value="FAD/NAD-linked reductases, dimerisation (C-terminal) domain"/>
    <property type="match status" value="1"/>
</dbReference>
<feature type="binding site" evidence="5">
    <location>
        <position position="202"/>
    </location>
    <ligand>
        <name>NAD(+)</name>
        <dbReference type="ChEBI" id="CHEBI:57540"/>
    </ligand>
</feature>
<dbReference type="Gene3D" id="3.30.390.30">
    <property type="match status" value="1"/>
</dbReference>
<dbReference type="OrthoDB" id="9800167at2"/>
<comment type="similarity">
    <text evidence="1">Belongs to the class-I pyridine nucleotide-disulfide oxidoreductase family.</text>
</comment>
<evidence type="ECO:0000259" key="7">
    <source>
        <dbReference type="Pfam" id="PF02852"/>
    </source>
</evidence>
<dbReference type="PANTHER" id="PTHR43014">
    <property type="entry name" value="MERCURIC REDUCTASE"/>
    <property type="match status" value="1"/>
</dbReference>
<comment type="cofactor">
    <cofactor evidence="5">
        <name>FAD</name>
        <dbReference type="ChEBI" id="CHEBI:57692"/>
    </cofactor>
    <text evidence="5">Binds 1 FAD per subunit.</text>
</comment>
<dbReference type="InterPro" id="IPR001100">
    <property type="entry name" value="Pyr_nuc-diS_OxRdtase"/>
</dbReference>
<name>A0A1N6FJV7_9BACT</name>
<organism evidence="9 10">
    <name type="scientific">Algoriphagus halophilus</name>
    <dbReference type="NCBI Taxonomy" id="226505"/>
    <lineage>
        <taxon>Bacteria</taxon>
        <taxon>Pseudomonadati</taxon>
        <taxon>Bacteroidota</taxon>
        <taxon>Cytophagia</taxon>
        <taxon>Cytophagales</taxon>
        <taxon>Cyclobacteriaceae</taxon>
        <taxon>Algoriphagus</taxon>
    </lineage>
</organism>
<feature type="binding site" evidence="5">
    <location>
        <position position="270"/>
    </location>
    <ligand>
        <name>NAD(+)</name>
        <dbReference type="ChEBI" id="CHEBI:57540"/>
    </ligand>
</feature>
<dbReference type="InterPro" id="IPR036188">
    <property type="entry name" value="FAD/NAD-bd_sf"/>
</dbReference>
<dbReference type="Pfam" id="PF02852">
    <property type="entry name" value="Pyr_redox_dim"/>
    <property type="match status" value="1"/>
</dbReference>
<evidence type="ECO:0000313" key="9">
    <source>
        <dbReference type="EMBL" id="SIN95547.1"/>
    </source>
</evidence>
<feature type="domain" description="Pyridine nucleotide-disulphide oxidoreductase dimerisation" evidence="7">
    <location>
        <begin position="349"/>
        <end position="453"/>
    </location>
</feature>
<evidence type="ECO:0000256" key="5">
    <source>
        <dbReference type="PIRSR" id="PIRSR000350-3"/>
    </source>
</evidence>
<feature type="disulfide bond" description="Redox-active" evidence="6">
    <location>
        <begin position="46"/>
        <end position="51"/>
    </location>
</feature>
<dbReference type="InterPro" id="IPR004099">
    <property type="entry name" value="Pyr_nucl-diS_OxRdtase_dimer"/>
</dbReference>
<dbReference type="InterPro" id="IPR023753">
    <property type="entry name" value="FAD/NAD-binding_dom"/>
</dbReference>
<dbReference type="AlphaFoldDB" id="A0A1N6FJV7"/>
<keyword evidence="5" id="KW-0520">NAD</keyword>
<proteinExistence type="inferred from homology"/>
<dbReference type="EMBL" id="FSRC01000002">
    <property type="protein sequence ID" value="SIN95547.1"/>
    <property type="molecule type" value="Genomic_DNA"/>
</dbReference>
<gene>
    <name evidence="9" type="ORF">SAMN05444394_2501</name>
</gene>
<feature type="binding site" evidence="5">
    <location>
        <position position="120"/>
    </location>
    <ligand>
        <name>FAD</name>
        <dbReference type="ChEBI" id="CHEBI:57692"/>
    </ligand>
</feature>
<dbReference type="PIRSF" id="PIRSF000350">
    <property type="entry name" value="Mercury_reductase_MerA"/>
    <property type="match status" value="1"/>
</dbReference>
<dbReference type="PRINTS" id="PR00411">
    <property type="entry name" value="PNDRDTASEI"/>
</dbReference>
<dbReference type="InterPro" id="IPR016156">
    <property type="entry name" value="FAD/NAD-linked_Rdtase_dimer_sf"/>
</dbReference>
<dbReference type="Proteomes" id="UP000185221">
    <property type="component" value="Unassembled WGS sequence"/>
</dbReference>
<evidence type="ECO:0000256" key="1">
    <source>
        <dbReference type="ARBA" id="ARBA00007532"/>
    </source>
</evidence>
<keyword evidence="10" id="KW-1185">Reference proteome</keyword>
<evidence type="ECO:0000313" key="10">
    <source>
        <dbReference type="Proteomes" id="UP000185221"/>
    </source>
</evidence>
<dbReference type="SUPFAM" id="SSF51905">
    <property type="entry name" value="FAD/NAD(P)-binding domain"/>
    <property type="match status" value="1"/>
</dbReference>
<keyword evidence="5" id="KW-0547">Nucleotide-binding</keyword>
<reference evidence="10" key="1">
    <citation type="submission" date="2016-11" db="EMBL/GenBank/DDBJ databases">
        <authorList>
            <person name="Varghese N."/>
            <person name="Submissions S."/>
        </authorList>
    </citation>
    <scope>NUCLEOTIDE SEQUENCE [LARGE SCALE GENOMIC DNA]</scope>
    <source>
        <strain evidence="10">DSM 15292</strain>
    </source>
</reference>